<proteinExistence type="predicted"/>
<sequence>MWATTQRLVRIRVLTHTRLARSNLKRHHSATPPPNFRALCCKPATGPTQRRLTSPNFRAPGCSPPSLFKLHAEASVNKGSISNRRHHIPLHWRGHARPQPSCGLLAAVEHGRPSLPSSGGHPLTFRESARINASAATVLDARNMRASPLCSPVRSWGVPPIRHRRLARYGSPLY</sequence>
<reference evidence="1" key="1">
    <citation type="submission" date="2014-09" db="EMBL/GenBank/DDBJ databases">
        <authorList>
            <person name="Magalhaes I.L.F."/>
            <person name="Oliveira U."/>
            <person name="Santos F.R."/>
            <person name="Vidigal T.H.D.A."/>
            <person name="Brescovit A.D."/>
            <person name="Santos A.J."/>
        </authorList>
    </citation>
    <scope>NUCLEOTIDE SEQUENCE</scope>
    <source>
        <tissue evidence="1">Shoot tissue taken approximately 20 cm above the soil surface</tissue>
    </source>
</reference>
<dbReference type="EMBL" id="GBRH01194141">
    <property type="protein sequence ID" value="JAE03755.1"/>
    <property type="molecule type" value="Transcribed_RNA"/>
</dbReference>
<accession>A0A0A9ESP1</accession>
<organism evidence="1">
    <name type="scientific">Arundo donax</name>
    <name type="common">Giant reed</name>
    <name type="synonym">Donax arundinaceus</name>
    <dbReference type="NCBI Taxonomy" id="35708"/>
    <lineage>
        <taxon>Eukaryota</taxon>
        <taxon>Viridiplantae</taxon>
        <taxon>Streptophyta</taxon>
        <taxon>Embryophyta</taxon>
        <taxon>Tracheophyta</taxon>
        <taxon>Spermatophyta</taxon>
        <taxon>Magnoliopsida</taxon>
        <taxon>Liliopsida</taxon>
        <taxon>Poales</taxon>
        <taxon>Poaceae</taxon>
        <taxon>PACMAD clade</taxon>
        <taxon>Arundinoideae</taxon>
        <taxon>Arundineae</taxon>
        <taxon>Arundo</taxon>
    </lineage>
</organism>
<protein>
    <submittedName>
        <fullName evidence="1">Uncharacterized protein</fullName>
    </submittedName>
</protein>
<reference evidence="1" key="2">
    <citation type="journal article" date="2015" name="Data Brief">
        <title>Shoot transcriptome of the giant reed, Arundo donax.</title>
        <authorList>
            <person name="Barrero R.A."/>
            <person name="Guerrero F.D."/>
            <person name="Moolhuijzen P."/>
            <person name="Goolsby J.A."/>
            <person name="Tidwell J."/>
            <person name="Bellgard S.E."/>
            <person name="Bellgard M.I."/>
        </authorList>
    </citation>
    <scope>NUCLEOTIDE SEQUENCE</scope>
    <source>
        <tissue evidence="1">Shoot tissue taken approximately 20 cm above the soil surface</tissue>
    </source>
</reference>
<name>A0A0A9ESP1_ARUDO</name>
<evidence type="ECO:0000313" key="1">
    <source>
        <dbReference type="EMBL" id="JAE03755.1"/>
    </source>
</evidence>
<dbReference type="AlphaFoldDB" id="A0A0A9ESP1"/>